<dbReference type="Gene3D" id="2.30.42.10">
    <property type="match status" value="1"/>
</dbReference>
<keyword evidence="3" id="KW-1185">Reference proteome</keyword>
<feature type="transmembrane region" description="Helical" evidence="1">
    <location>
        <begin position="110"/>
        <end position="126"/>
    </location>
</feature>
<name>A0A845LBN4_HELGE</name>
<evidence type="ECO:0000313" key="3">
    <source>
        <dbReference type="Proteomes" id="UP000471031"/>
    </source>
</evidence>
<dbReference type="InterPro" id="IPR036034">
    <property type="entry name" value="PDZ_sf"/>
</dbReference>
<accession>A0A845LBN4</accession>
<proteinExistence type="predicted"/>
<protein>
    <submittedName>
        <fullName evidence="2">PDZ domain-containing protein</fullName>
    </submittedName>
</protein>
<feature type="transmembrane region" description="Helical" evidence="1">
    <location>
        <begin position="255"/>
        <end position="272"/>
    </location>
</feature>
<organism evidence="2 3">
    <name type="scientific">Heliomicrobium gestii</name>
    <name type="common">Heliobacterium gestii</name>
    <dbReference type="NCBI Taxonomy" id="2699"/>
    <lineage>
        <taxon>Bacteria</taxon>
        <taxon>Bacillati</taxon>
        <taxon>Bacillota</taxon>
        <taxon>Clostridia</taxon>
        <taxon>Eubacteriales</taxon>
        <taxon>Heliobacteriaceae</taxon>
        <taxon>Heliomicrobium</taxon>
    </lineage>
</organism>
<dbReference type="EMBL" id="WXEX01000006">
    <property type="protein sequence ID" value="MZP42981.1"/>
    <property type="molecule type" value="Genomic_DNA"/>
</dbReference>
<keyword evidence="1" id="KW-0812">Transmembrane</keyword>
<feature type="transmembrane region" description="Helical" evidence="1">
    <location>
        <begin position="172"/>
        <end position="191"/>
    </location>
</feature>
<dbReference type="Proteomes" id="UP000471031">
    <property type="component" value="Unassembled WGS sequence"/>
</dbReference>
<feature type="transmembrane region" description="Helical" evidence="1">
    <location>
        <begin position="132"/>
        <end position="151"/>
    </location>
</feature>
<dbReference type="AlphaFoldDB" id="A0A845LBN4"/>
<dbReference type="RefSeq" id="WP_161261563.1">
    <property type="nucleotide sequence ID" value="NZ_JAFBDC010000005.1"/>
</dbReference>
<gene>
    <name evidence="2" type="ORF">GTO89_08030</name>
</gene>
<dbReference type="OrthoDB" id="198399at2"/>
<feature type="transmembrane region" description="Helical" evidence="1">
    <location>
        <begin position="224"/>
        <end position="243"/>
    </location>
</feature>
<feature type="transmembrane region" description="Helical" evidence="1">
    <location>
        <begin position="24"/>
        <end position="39"/>
    </location>
</feature>
<keyword evidence="1" id="KW-0472">Membrane</keyword>
<keyword evidence="1" id="KW-1133">Transmembrane helix</keyword>
<comment type="caution">
    <text evidence="2">The sequence shown here is derived from an EMBL/GenBank/DDBJ whole genome shotgun (WGS) entry which is preliminary data.</text>
</comment>
<reference evidence="2 3" key="1">
    <citation type="submission" date="2020-01" db="EMBL/GenBank/DDBJ databases">
        <title>Whole genome sequence of Heliobacterium gestii DSM 11169.</title>
        <authorList>
            <person name="Kyndt J.A."/>
            <person name="Meyer T.E."/>
        </authorList>
    </citation>
    <scope>NUCLEOTIDE SEQUENCE [LARGE SCALE GENOMIC DNA]</scope>
    <source>
        <strain evidence="2 3">DSM 11169</strain>
    </source>
</reference>
<feature type="transmembrane region" description="Helical" evidence="1">
    <location>
        <begin position="89"/>
        <end position="105"/>
    </location>
</feature>
<evidence type="ECO:0000256" key="1">
    <source>
        <dbReference type="SAM" id="Phobius"/>
    </source>
</evidence>
<dbReference type="SUPFAM" id="SSF50156">
    <property type="entry name" value="PDZ domain-like"/>
    <property type="match status" value="1"/>
</dbReference>
<feature type="transmembrane region" description="Helical" evidence="1">
    <location>
        <begin position="60"/>
        <end position="83"/>
    </location>
</feature>
<sequence>MEPWDLIQLVLEGMEVLLLQPQEYPTFWVFLFIIALLYRRQSRMKAELFQLKQEGWWRPVLYSAAFGVLAGFLGSLLMLAFGITIVADGFVYLLPVALLLAVIHVRYMCYAYAGGLISLAAIVMGWHEVSAAQIMGMVAILHLIEALLIYLSGHLSRLPVFIAHRRGMTVGAFNLQSFWPIPLLVLTLLPIPLDSGLPFQEIATPDWWPLIQQPPIDYDAAKEAAVLFPLPIVALLGYGDLAVTRQPEEHARRSAALLALYSSLLLALAVLASKVPSLALLPALFGPLGHEALILWSQRREMSGPPLFAPSLRGLRVLDTGAGSPAEKLGLRAGDVVGRINSMTVLNQRDLAIALSWSPIDVDVEYLPGGEGAAWRREMVTKGWNEPLGLIAAPEPEEAPLVTLQANGGILTRPLARLLAAWRRRRRTE</sequence>
<evidence type="ECO:0000313" key="2">
    <source>
        <dbReference type="EMBL" id="MZP42981.1"/>
    </source>
</evidence>